<dbReference type="AlphaFoldDB" id="A0A0N4ZL24"/>
<organism evidence="1 2">
    <name type="scientific">Parastrongyloides trichosuri</name>
    <name type="common">Possum-specific nematode worm</name>
    <dbReference type="NCBI Taxonomy" id="131310"/>
    <lineage>
        <taxon>Eukaryota</taxon>
        <taxon>Metazoa</taxon>
        <taxon>Ecdysozoa</taxon>
        <taxon>Nematoda</taxon>
        <taxon>Chromadorea</taxon>
        <taxon>Rhabditida</taxon>
        <taxon>Tylenchina</taxon>
        <taxon>Panagrolaimomorpha</taxon>
        <taxon>Strongyloidoidea</taxon>
        <taxon>Strongyloididae</taxon>
        <taxon>Parastrongyloides</taxon>
    </lineage>
</organism>
<reference evidence="2" key="1">
    <citation type="submission" date="2017-02" db="UniProtKB">
        <authorList>
            <consortium name="WormBaseParasite"/>
        </authorList>
    </citation>
    <scope>IDENTIFICATION</scope>
</reference>
<dbReference type="STRING" id="131310.A0A0N4ZL24"/>
<name>A0A0N4ZL24_PARTI</name>
<proteinExistence type="predicted"/>
<keyword evidence="1" id="KW-1185">Reference proteome</keyword>
<sequence length="524" mass="61452">MNISKTAPTSVFARLVDVQLNIKRVTATLTDIVYDHIPLPVTKVFRNIENHLSFKFIPNKNDLNTFSIEFNNSNEIFDEAKLYKKLLDSRLMSEMVSSVRITVDESILSTINCNEECPLFEQMASFIAKIFDACPNAFILEFCCSIGVFYLITKQLKVPNIEIMKLSFTENQKADIHFDMAAPIYEFEKLPLLKEIHFSTLDDDTIISPPSIIPVYENILKQIPKNKNIKVILIDRNTHSSYPYIFEMYLVGKKYEINFGLHGGIFFKILPTNFSYYEMDNLVEGKISIKDMETLKMVLTILPNLKNFKTLSISFCPEMFRQIYDNREEIRDFKDYFEFNLWSNLQTIEKLHLCFNDYKLVYKESPSYGEVLLIMKNMAEHIMTNLGESIKILKLEGIHFLTKKMGTILSDHCKNLVDLYLYNIKMVNVHFLEDMESLKFVYLNSFFSLNMPNNVEMVIVRPEIEEKISIGTLDGEEFYDFIQEAFNKIFQICFDTFLNEKFEYCVLFENVLKWDTYLKKIDSF</sequence>
<dbReference type="Proteomes" id="UP000038045">
    <property type="component" value="Unplaced"/>
</dbReference>
<protein>
    <submittedName>
        <fullName evidence="2">F-box domain-containing protein</fullName>
    </submittedName>
</protein>
<evidence type="ECO:0000313" key="1">
    <source>
        <dbReference type="Proteomes" id="UP000038045"/>
    </source>
</evidence>
<evidence type="ECO:0000313" key="2">
    <source>
        <dbReference type="WBParaSite" id="PTRK_0000882900.1"/>
    </source>
</evidence>
<accession>A0A0N4ZL24</accession>
<dbReference type="WBParaSite" id="PTRK_0000882900.1">
    <property type="protein sequence ID" value="PTRK_0000882900.1"/>
    <property type="gene ID" value="PTRK_0000882900"/>
</dbReference>